<dbReference type="Proteomes" id="UP000019918">
    <property type="component" value="Unassembled WGS sequence"/>
</dbReference>
<dbReference type="EMBL" id="JFHN01000036">
    <property type="protein sequence ID" value="EXU76168.1"/>
    <property type="molecule type" value="Genomic_DNA"/>
</dbReference>
<accession>A0A014N9U9</accession>
<protein>
    <submittedName>
        <fullName evidence="1">Uncharacterized protein</fullName>
    </submittedName>
</protein>
<name>A0A014N9U9_9GAMM</name>
<organism evidence="1 2">
    <name type="scientific">Erwinia mallotivora</name>
    <dbReference type="NCBI Taxonomy" id="69222"/>
    <lineage>
        <taxon>Bacteria</taxon>
        <taxon>Pseudomonadati</taxon>
        <taxon>Pseudomonadota</taxon>
        <taxon>Gammaproteobacteria</taxon>
        <taxon>Enterobacterales</taxon>
        <taxon>Erwiniaceae</taxon>
        <taxon>Erwinia</taxon>
    </lineage>
</organism>
<comment type="caution">
    <text evidence="1">The sequence shown here is derived from an EMBL/GenBank/DDBJ whole genome shotgun (WGS) entry which is preliminary data.</text>
</comment>
<sequence>MHLESAVVADVLERILTIYGLLCRKILVKSLGLLRATLQACYNVSRFRVMLLCNVLLIQEVM</sequence>
<proteinExistence type="predicted"/>
<evidence type="ECO:0000313" key="2">
    <source>
        <dbReference type="Proteomes" id="UP000019918"/>
    </source>
</evidence>
<reference evidence="1 2" key="1">
    <citation type="submission" date="2014-02" db="EMBL/GenBank/DDBJ databases">
        <title>Draft genome of Erwinia mallotivora strain BT-MARDI, a papaya dieback pathogen.</title>
        <authorList>
            <person name="Redzuan R."/>
            <person name="Abu Bakar N."/>
            <person name="Badrun R."/>
            <person name="Mohd Raih M.F."/>
            <person name="Rozano L."/>
            <person name="Mat Amin N."/>
        </authorList>
    </citation>
    <scope>NUCLEOTIDE SEQUENCE [LARGE SCALE GENOMIC DNA]</scope>
    <source>
        <strain evidence="1 2">BT-MARDI</strain>
    </source>
</reference>
<keyword evidence="2" id="KW-1185">Reference proteome</keyword>
<dbReference type="AlphaFoldDB" id="A0A014N9U9"/>
<gene>
    <name evidence="1" type="ORF">BG55_07345</name>
</gene>
<evidence type="ECO:0000313" key="1">
    <source>
        <dbReference type="EMBL" id="EXU76168.1"/>
    </source>
</evidence>